<dbReference type="CDD" id="cd05819">
    <property type="entry name" value="NHL"/>
    <property type="match status" value="1"/>
</dbReference>
<dbReference type="Proteomes" id="UP001627154">
    <property type="component" value="Unassembled WGS sequence"/>
</dbReference>
<evidence type="ECO:0000313" key="6">
    <source>
        <dbReference type="Proteomes" id="UP001627154"/>
    </source>
</evidence>
<organism evidence="5 6">
    <name type="scientific">Trichogramma kaykai</name>
    <dbReference type="NCBI Taxonomy" id="54128"/>
    <lineage>
        <taxon>Eukaryota</taxon>
        <taxon>Metazoa</taxon>
        <taxon>Ecdysozoa</taxon>
        <taxon>Arthropoda</taxon>
        <taxon>Hexapoda</taxon>
        <taxon>Insecta</taxon>
        <taxon>Pterygota</taxon>
        <taxon>Neoptera</taxon>
        <taxon>Endopterygota</taxon>
        <taxon>Hymenoptera</taxon>
        <taxon>Apocrita</taxon>
        <taxon>Proctotrupomorpha</taxon>
        <taxon>Chalcidoidea</taxon>
        <taxon>Trichogrammatidae</taxon>
        <taxon>Trichogramma</taxon>
    </lineage>
</organism>
<dbReference type="InterPro" id="IPR001258">
    <property type="entry name" value="NHL_repeat"/>
</dbReference>
<dbReference type="PROSITE" id="PS50297">
    <property type="entry name" value="ANK_REP_REGION"/>
    <property type="match status" value="6"/>
</dbReference>
<evidence type="ECO:0000313" key="5">
    <source>
        <dbReference type="EMBL" id="KAL3393057.1"/>
    </source>
</evidence>
<dbReference type="PANTHER" id="PTHR24198">
    <property type="entry name" value="ANKYRIN REPEAT AND PROTEIN KINASE DOMAIN-CONTAINING PROTEIN"/>
    <property type="match status" value="1"/>
</dbReference>
<dbReference type="InterPro" id="IPR036770">
    <property type="entry name" value="Ankyrin_rpt-contain_sf"/>
</dbReference>
<accession>A0ABD2WKN2</accession>
<keyword evidence="2 3" id="KW-0040">ANK repeat</keyword>
<feature type="repeat" description="NHL" evidence="4">
    <location>
        <begin position="1228"/>
        <end position="1276"/>
    </location>
</feature>
<feature type="repeat" description="ANK" evidence="3">
    <location>
        <begin position="888"/>
        <end position="916"/>
    </location>
</feature>
<dbReference type="Gene3D" id="2.120.10.30">
    <property type="entry name" value="TolB, C-terminal domain"/>
    <property type="match status" value="3"/>
</dbReference>
<dbReference type="InterPro" id="IPR002110">
    <property type="entry name" value="Ankyrin_rpt"/>
</dbReference>
<comment type="caution">
    <text evidence="5">The sequence shown here is derived from an EMBL/GenBank/DDBJ whole genome shotgun (WGS) entry which is preliminary data.</text>
</comment>
<dbReference type="InterPro" id="IPR011042">
    <property type="entry name" value="6-blade_b-propeller_TolB-like"/>
</dbReference>
<dbReference type="PROSITE" id="PS51125">
    <property type="entry name" value="NHL"/>
    <property type="match status" value="3"/>
</dbReference>
<feature type="repeat" description="ANK" evidence="3">
    <location>
        <begin position="429"/>
        <end position="461"/>
    </location>
</feature>
<gene>
    <name evidence="5" type="ORF">TKK_012331</name>
</gene>
<dbReference type="PANTHER" id="PTHR24198:SF165">
    <property type="entry name" value="ANKYRIN REPEAT-CONTAINING PROTEIN-RELATED"/>
    <property type="match status" value="1"/>
</dbReference>
<dbReference type="Gene3D" id="1.25.40.20">
    <property type="entry name" value="Ankyrin repeat-containing domain"/>
    <property type="match status" value="3"/>
</dbReference>
<feature type="repeat" description="NHL" evidence="4">
    <location>
        <begin position="1288"/>
        <end position="1320"/>
    </location>
</feature>
<dbReference type="SUPFAM" id="SSF101898">
    <property type="entry name" value="NHL repeat"/>
    <property type="match status" value="1"/>
</dbReference>
<dbReference type="Pfam" id="PF00023">
    <property type="entry name" value="Ank"/>
    <property type="match status" value="1"/>
</dbReference>
<dbReference type="SUPFAM" id="SSF48403">
    <property type="entry name" value="Ankyrin repeat"/>
    <property type="match status" value="3"/>
</dbReference>
<reference evidence="5 6" key="1">
    <citation type="journal article" date="2024" name="bioRxiv">
        <title>A reference genome for Trichogramma kaykai: A tiny desert-dwelling parasitoid wasp with competing sex-ratio distorters.</title>
        <authorList>
            <person name="Culotta J."/>
            <person name="Lindsey A.R."/>
        </authorList>
    </citation>
    <scope>NUCLEOTIDE SEQUENCE [LARGE SCALE GENOMIC DNA]</scope>
    <source>
        <strain evidence="5 6">KSX58</strain>
    </source>
</reference>
<dbReference type="PROSITE" id="PS50088">
    <property type="entry name" value="ANK_REPEAT"/>
    <property type="match status" value="6"/>
</dbReference>
<dbReference type="SMART" id="SM00248">
    <property type="entry name" value="ANK"/>
    <property type="match status" value="13"/>
</dbReference>
<feature type="repeat" description="ANK" evidence="3">
    <location>
        <begin position="815"/>
        <end position="847"/>
    </location>
</feature>
<feature type="repeat" description="ANK" evidence="3">
    <location>
        <begin position="500"/>
        <end position="527"/>
    </location>
</feature>
<proteinExistence type="predicted"/>
<dbReference type="EMBL" id="JBJJXI010000100">
    <property type="protein sequence ID" value="KAL3393057.1"/>
    <property type="molecule type" value="Genomic_DNA"/>
</dbReference>
<keyword evidence="1" id="KW-0677">Repeat</keyword>
<feature type="repeat" description="ANK" evidence="3">
    <location>
        <begin position="167"/>
        <end position="199"/>
    </location>
</feature>
<evidence type="ECO:0000256" key="2">
    <source>
        <dbReference type="ARBA" id="ARBA00023043"/>
    </source>
</evidence>
<sequence>MTNETKCSKKLKSLREHINWKVYKERRKCLHQLEALITHWPGHYPNIQDIFTKEEIDRILVESTIGTFEGIMKIIEFIARTNYKDNPRMDKDGKAIVRRTTALHYAAKIDEKLLVLLLFEIYDKFDVNYIDESGYTHLHAACEFGLLDVVKKFLEFGQDPNCLVPATGDTPLHLALNRSRLIVARFLLRNGANVNVANKDGLTPLHISCMNCHSHRLVKMFFRVYANKCQMVRVDARDKLGRTSLQWAVANLLPNTVDVLLRNGADLSNFVFPGVSYFGERFKSTNRISFYSKLKMASGALDIVERLEDAGYELDRKGVKTIVSIFDSFGLFEKTTSLDECNWYDNEEFASKAKEITIKLDLSLYDFLRLPPKKAKKRLTYADYFRFDVNYTDEYGLSHFHIACKFGLYEVVQKFLEAGQDPKCLVQITADTPLHLALTSRHKSVTELLLRSGTNSSVANAEGLTPLHIICKSYYDDKFAKILFEISDELNQLVLIQDRWGRTPLQWAVANLQPKTVDILLDHGADLKSFVFPTVSNFAERFKSRGKISLNFTLRLCVSPSVRLAETKTGALAVVERLEKRDYELERRDVITIMTFFADCGLFDKSRGVEKCWYNDEEFARKSEKLMICSDLSIHDFLRLPPKRAEKRLTYGDYFRLAGRIDFWKLPEGPREACLAHLCEMISRGFFRRWALDSLLKLTRYQLPILCCELIIEKLMNEDLCPRTGYKDEPRLNENGSPILRRTTPVHLAVNVYWGFINWNLAISELFKIYNRYDLNYIDEAGMTHLHVACDFGLEQIVEKFLVFGQDPNCLVAATGDTPLHLALTKNHNHVAGLLLRNGADINLANHAGMTALHIICINCHDLDWVKVFFQMYDDRHETVQVDALDNLGRTPLQWAVANLLPDMVDLLLDRGADLSSFVFPTEDYFAERFKSRNRMALNFKLRLATGGLIVVERLEKRGYELELSEALVVMKLFAEYGLFESPTEVEKTWFDGEDFVSKAKEIMLKPSLSLHALLGLPYKEAEKQLTYADYFRFARSENLCIVPDDQKKACLLHLCEIMSRRFFRDWALECFALLTQLGLTLDCSEIVDGLLELYRGSLETARLAEAWQVPRLMEDDDDDDEIVMMAALGDANEREKNLLSERANAQRPGGMARDPRTGEIYIACPGNGQIVVLDRRYRLLLRIRNPDLVTSPQSLAVHEHEIYVSDKCQHSILVLDRRGQLLRRLGTGRGSSPGQLRCPRGIALSSSSSSSSSSSHPLLYVADTGNDRVQIYDSRDGSLRGCRTNFDFDRPSDVAVSRDTGHVCVADSGNHKIHVFEPRLANLIFSCGAYGALDGLFRSPTCVEFDDDEDEIYVGDCDNGRIQVFSAQGQFVRVVQQQTSHGLGWISGLICLPGRRLLVADSRDNALYSLRSS</sequence>
<feature type="repeat" description="ANK" evidence="3">
    <location>
        <begin position="133"/>
        <end position="161"/>
    </location>
</feature>
<dbReference type="Pfam" id="PF12796">
    <property type="entry name" value="Ank_2"/>
    <property type="match status" value="3"/>
</dbReference>
<evidence type="ECO:0000256" key="3">
    <source>
        <dbReference type="PROSITE-ProRule" id="PRU00023"/>
    </source>
</evidence>
<feature type="repeat" description="NHL" evidence="4">
    <location>
        <begin position="1325"/>
        <end position="1369"/>
    </location>
</feature>
<dbReference type="Pfam" id="PF01436">
    <property type="entry name" value="NHL"/>
    <property type="match status" value="2"/>
</dbReference>
<evidence type="ECO:0000256" key="1">
    <source>
        <dbReference type="ARBA" id="ARBA00022737"/>
    </source>
</evidence>
<name>A0ABD2WKN2_9HYME</name>
<protein>
    <submittedName>
        <fullName evidence="5">Uncharacterized protein</fullName>
    </submittedName>
</protein>
<evidence type="ECO:0000256" key="4">
    <source>
        <dbReference type="PROSITE-ProRule" id="PRU00504"/>
    </source>
</evidence>
<keyword evidence="6" id="KW-1185">Reference proteome</keyword>